<sequence length="372" mass="41616">MDSKIKEVKDAAENGQIYPISIATSTLKESHNRYAILAISNVSDDEASIETESLTSDLSTLSTDNHSTSSLLRVKVLGKKPPTIVVPIITAALAPRAETTTAGKLITWRAIKDTKNESTAQAVLLNWIHKTRAEEVVDNLLEGLWSSECFCALDWLNELHKPKQYFIRSQTSSPHDLLIPIQLETLESCITVSAKALIDSGCTRSSIHRDFVEKHGIPAGEITAYTKLHLKIGDHSERIDLAITDLGQKEIFLGYDWLIHHNPVINWKIGTITFACCHCVKNQFVLPDANPDDEWELEEGETILAVDFQNTIEICAVHHANDLTAKANKGKEKKTFKQMVPESYHDFKNLFTKESIDELPTHKPWVLDLSLT</sequence>
<evidence type="ECO:0000313" key="1">
    <source>
        <dbReference type="EMBL" id="SJL10448.1"/>
    </source>
</evidence>
<dbReference type="AlphaFoldDB" id="A0A284RNY1"/>
<keyword evidence="2" id="KW-1185">Reference proteome</keyword>
<evidence type="ECO:0000313" key="2">
    <source>
        <dbReference type="Proteomes" id="UP000219338"/>
    </source>
</evidence>
<proteinExistence type="predicted"/>
<dbReference type="EMBL" id="FUEG01000012">
    <property type="protein sequence ID" value="SJL10448.1"/>
    <property type="molecule type" value="Genomic_DNA"/>
</dbReference>
<dbReference type="Proteomes" id="UP000219338">
    <property type="component" value="Unassembled WGS sequence"/>
</dbReference>
<evidence type="ECO:0008006" key="3">
    <source>
        <dbReference type="Google" id="ProtNLM"/>
    </source>
</evidence>
<gene>
    <name evidence="1" type="ORF">ARMOST_13834</name>
</gene>
<dbReference type="SUPFAM" id="SSF50630">
    <property type="entry name" value="Acid proteases"/>
    <property type="match status" value="1"/>
</dbReference>
<dbReference type="OrthoDB" id="128646at2759"/>
<dbReference type="Gene3D" id="2.40.70.10">
    <property type="entry name" value="Acid Proteases"/>
    <property type="match status" value="1"/>
</dbReference>
<reference evidence="2" key="1">
    <citation type="journal article" date="2017" name="Nat. Ecol. Evol.">
        <title>Genome expansion and lineage-specific genetic innovations in the forest pathogenic fungi Armillaria.</title>
        <authorList>
            <person name="Sipos G."/>
            <person name="Prasanna A.N."/>
            <person name="Walter M.C."/>
            <person name="O'Connor E."/>
            <person name="Balint B."/>
            <person name="Krizsan K."/>
            <person name="Kiss B."/>
            <person name="Hess J."/>
            <person name="Varga T."/>
            <person name="Slot J."/>
            <person name="Riley R."/>
            <person name="Boka B."/>
            <person name="Rigling D."/>
            <person name="Barry K."/>
            <person name="Lee J."/>
            <person name="Mihaltcheva S."/>
            <person name="LaButti K."/>
            <person name="Lipzen A."/>
            <person name="Waldron R."/>
            <person name="Moloney N.M."/>
            <person name="Sperisen C."/>
            <person name="Kredics L."/>
            <person name="Vagvoelgyi C."/>
            <person name="Patrignani A."/>
            <person name="Fitzpatrick D."/>
            <person name="Nagy I."/>
            <person name="Doyle S."/>
            <person name="Anderson J.B."/>
            <person name="Grigoriev I.V."/>
            <person name="Gueldener U."/>
            <person name="Muensterkoetter M."/>
            <person name="Nagy L.G."/>
        </authorList>
    </citation>
    <scope>NUCLEOTIDE SEQUENCE [LARGE SCALE GENOMIC DNA]</scope>
    <source>
        <strain evidence="2">C18/9</strain>
    </source>
</reference>
<name>A0A284RNY1_ARMOS</name>
<dbReference type="InterPro" id="IPR021109">
    <property type="entry name" value="Peptidase_aspartic_dom_sf"/>
</dbReference>
<dbReference type="CDD" id="cd00303">
    <property type="entry name" value="retropepsin_like"/>
    <property type="match status" value="1"/>
</dbReference>
<protein>
    <recommendedName>
        <fullName evidence="3">Peptidase A2 domain-containing protein</fullName>
    </recommendedName>
</protein>
<organism evidence="1 2">
    <name type="scientific">Armillaria ostoyae</name>
    <name type="common">Armillaria root rot fungus</name>
    <dbReference type="NCBI Taxonomy" id="47428"/>
    <lineage>
        <taxon>Eukaryota</taxon>
        <taxon>Fungi</taxon>
        <taxon>Dikarya</taxon>
        <taxon>Basidiomycota</taxon>
        <taxon>Agaricomycotina</taxon>
        <taxon>Agaricomycetes</taxon>
        <taxon>Agaricomycetidae</taxon>
        <taxon>Agaricales</taxon>
        <taxon>Marasmiineae</taxon>
        <taxon>Physalacriaceae</taxon>
        <taxon>Armillaria</taxon>
    </lineage>
</organism>
<accession>A0A284RNY1</accession>